<evidence type="ECO:0000256" key="6">
    <source>
        <dbReference type="ARBA" id="ARBA00022846"/>
    </source>
</evidence>
<dbReference type="RefSeq" id="XP_051781160.1">
    <property type="nucleotide sequence ID" value="XM_051925200.1"/>
</dbReference>
<keyword evidence="7 14" id="KW-0175">Coiled coil</keyword>
<evidence type="ECO:0000256" key="14">
    <source>
        <dbReference type="SAM" id="Coils"/>
    </source>
</evidence>
<protein>
    <recommendedName>
        <fullName evidence="4">Meiosis-specific nuclear structural protein 1</fullName>
    </recommendedName>
</protein>
<gene>
    <name evidence="16" type="primary">LOC114649712</name>
</gene>
<proteinExistence type="inferred from homology"/>
<evidence type="ECO:0000256" key="12">
    <source>
        <dbReference type="ARBA" id="ARBA00023273"/>
    </source>
</evidence>
<dbReference type="OrthoDB" id="197839at2759"/>
<comment type="subcellular location">
    <subcellularLocation>
        <location evidence="2">Cytoplasm</location>
        <location evidence="2">Cytoskeleton</location>
        <location evidence="2">Flagellum axoneme</location>
    </subcellularLocation>
    <subcellularLocation>
        <location evidence="1">Nucleus</location>
    </subcellularLocation>
</comment>
<evidence type="ECO:0000256" key="2">
    <source>
        <dbReference type="ARBA" id="ARBA00004611"/>
    </source>
</evidence>
<dbReference type="PANTHER" id="PTHR19265:SF0">
    <property type="entry name" value="MEIOSIS-SPECIFIC NUCLEAR STRUCTURAL PROTEIN 1"/>
    <property type="match status" value="1"/>
</dbReference>
<dbReference type="AlphaFoldDB" id="A0A8C4RK42"/>
<evidence type="ECO:0000256" key="3">
    <source>
        <dbReference type="ARBA" id="ARBA00009158"/>
    </source>
</evidence>
<dbReference type="GO" id="GO:0005634">
    <property type="term" value="C:nucleus"/>
    <property type="evidence" value="ECO:0007669"/>
    <property type="project" value="UniProtKB-SubCell"/>
</dbReference>
<dbReference type="GeneTree" id="ENSGT00730000111210"/>
<keyword evidence="9" id="KW-0206">Cytoskeleton</keyword>
<feature type="coiled-coil region" evidence="14">
    <location>
        <begin position="403"/>
        <end position="465"/>
    </location>
</feature>
<evidence type="ECO:0000256" key="5">
    <source>
        <dbReference type="ARBA" id="ARBA00022490"/>
    </source>
</evidence>
<evidence type="ECO:0000256" key="7">
    <source>
        <dbReference type="ARBA" id="ARBA00023054"/>
    </source>
</evidence>
<dbReference type="InterPro" id="IPR043597">
    <property type="entry name" value="TPH_dom"/>
</dbReference>
<dbReference type="GO" id="GO:0051321">
    <property type="term" value="P:meiotic cell cycle"/>
    <property type="evidence" value="ECO:0007669"/>
    <property type="project" value="UniProtKB-KW"/>
</dbReference>
<reference evidence="16" key="3">
    <citation type="submission" date="2025-09" db="UniProtKB">
        <authorList>
            <consortium name="Ensembl"/>
        </authorList>
    </citation>
    <scope>IDENTIFICATION</scope>
</reference>
<evidence type="ECO:0000256" key="4">
    <source>
        <dbReference type="ARBA" id="ARBA00014813"/>
    </source>
</evidence>
<dbReference type="InterPro" id="IPR026504">
    <property type="entry name" value="MNS1"/>
</dbReference>
<dbReference type="Pfam" id="PF13868">
    <property type="entry name" value="TPH"/>
    <property type="match status" value="1"/>
</dbReference>
<comment type="similarity">
    <text evidence="3">Belongs to the MNS1 family.</text>
</comment>
<evidence type="ECO:0000256" key="8">
    <source>
        <dbReference type="ARBA" id="ARBA00023069"/>
    </source>
</evidence>
<evidence type="ECO:0000256" key="10">
    <source>
        <dbReference type="ARBA" id="ARBA00023242"/>
    </source>
</evidence>
<evidence type="ECO:0000256" key="11">
    <source>
        <dbReference type="ARBA" id="ARBA00023254"/>
    </source>
</evidence>
<reference evidence="16" key="2">
    <citation type="submission" date="2025-08" db="UniProtKB">
        <authorList>
            <consortium name="Ensembl"/>
        </authorList>
    </citation>
    <scope>IDENTIFICATION</scope>
</reference>
<keyword evidence="8" id="KW-0969">Cilium</keyword>
<dbReference type="GeneID" id="114649712"/>
<organism evidence="16 17">
    <name type="scientific">Erpetoichthys calabaricus</name>
    <name type="common">Rope fish</name>
    <name type="synonym">Calamoichthys calabaricus</name>
    <dbReference type="NCBI Taxonomy" id="27687"/>
    <lineage>
        <taxon>Eukaryota</taxon>
        <taxon>Metazoa</taxon>
        <taxon>Chordata</taxon>
        <taxon>Craniata</taxon>
        <taxon>Vertebrata</taxon>
        <taxon>Euteleostomi</taxon>
        <taxon>Actinopterygii</taxon>
        <taxon>Polypteriformes</taxon>
        <taxon>Polypteridae</taxon>
        <taxon>Erpetoichthys</taxon>
    </lineage>
</organism>
<feature type="coiled-coil region" evidence="14">
    <location>
        <begin position="294"/>
        <end position="336"/>
    </location>
</feature>
<dbReference type="GO" id="GO:0031514">
    <property type="term" value="C:motile cilium"/>
    <property type="evidence" value="ECO:0007669"/>
    <property type="project" value="TreeGrafter"/>
</dbReference>
<dbReference type="Ensembl" id="ENSECRT00000002989.1">
    <property type="protein sequence ID" value="ENSECRP00000002940.1"/>
    <property type="gene ID" value="ENSECRG00000002013.1"/>
</dbReference>
<dbReference type="PANTHER" id="PTHR19265">
    <property type="entry name" value="MEIOSIS-SPECIFIC NUCLEAR STRUCTURAL PROTEIN 1"/>
    <property type="match status" value="1"/>
</dbReference>
<evidence type="ECO:0000256" key="1">
    <source>
        <dbReference type="ARBA" id="ARBA00004123"/>
    </source>
</evidence>
<evidence type="ECO:0000256" key="9">
    <source>
        <dbReference type="ARBA" id="ARBA00023212"/>
    </source>
</evidence>
<name>A0A8C4RK42_ERPCA</name>
<dbReference type="GO" id="GO:0044782">
    <property type="term" value="P:cilium organization"/>
    <property type="evidence" value="ECO:0007669"/>
    <property type="project" value="TreeGrafter"/>
</dbReference>
<evidence type="ECO:0000313" key="17">
    <source>
        <dbReference type="Proteomes" id="UP000694620"/>
    </source>
</evidence>
<keyword evidence="11" id="KW-0469">Meiosis</keyword>
<comment type="function">
    <text evidence="13">Microtubule inner protein (MIP) part of the dynein-decorated doublet microtubules (DMTs) in cilia axoneme, which is required for motile cilia beating. May play a role in the control of meiotic division and germ cell differentiation through regulation of pairing and recombination during meiosis. Required for sperm flagella assembly. May play a role in the assembly and function of the outer dynein arm-docking complex (ODA-DC). ODA-DC mediates outer dynein arms (ODA) binding onto the axonemal doublet microtubules.</text>
</comment>
<evidence type="ECO:0000256" key="13">
    <source>
        <dbReference type="ARBA" id="ARBA00046114"/>
    </source>
</evidence>
<evidence type="ECO:0000259" key="15">
    <source>
        <dbReference type="Pfam" id="PF13868"/>
    </source>
</evidence>
<keyword evidence="17" id="KW-1185">Reference proteome</keyword>
<feature type="domain" description="Trichohyalin-plectin-homology" evidence="15">
    <location>
        <begin position="132"/>
        <end position="482"/>
    </location>
</feature>
<accession>A0A8C4RK42</accession>
<sequence length="519" mass="63987">MESPGKNLLSFRSPRTMTAIQQQHYVTSRLQENLTRRERNQQFNRDNLTRYLREDKILEASMVCADRVENRRHLRKLNNEYYERNLENAIEMEENEKEIKRKQIEKDELIAKEHIRIENEILKDEKIRQQARENSEEIRELELKLKCAYVFKERAEQMAKAKAMKCEQLKHEAEMAKKMKCEFERETEKAKKQLEEKQFEEMMKYQEGLEIQLEEDEKKRQDQLEEFLKEKMMVDEIVRKIYAEDQEERRKKLEKMKTAWQDIDDFAQQQAVWRRRELEKMEEENKQIIEFMKLKQHREETRKAQKNERSERKQVLQQQIAQQLKAEQEQREQEEQFILDLCHHEKDEAERQKEIQDMENRIRKRLELKQIFRDQLDFKKLRKQAEKEEEDECRRQWMAKFAEEDRIEQMNAQKRRMKQLEHRRIIEKILEERRHRLLTIKEREKEEYKSELKWEADRLQIIEEERQTLLKQHATKLLGFLPSGIFKGKEDLELFDEDFQKNFLKKDLETILHAAGDNK</sequence>
<reference evidence="16" key="1">
    <citation type="submission" date="2021-06" db="EMBL/GenBank/DDBJ databases">
        <authorList>
            <consortium name="Wellcome Sanger Institute Data Sharing"/>
        </authorList>
    </citation>
    <scope>NUCLEOTIDE SEQUENCE [LARGE SCALE GENOMIC DNA]</scope>
</reference>
<keyword evidence="10" id="KW-0539">Nucleus</keyword>
<evidence type="ECO:0000313" key="16">
    <source>
        <dbReference type="Ensembl" id="ENSECRP00000002940.1"/>
    </source>
</evidence>
<feature type="coiled-coil region" evidence="14">
    <location>
        <begin position="83"/>
        <end position="263"/>
    </location>
</feature>
<keyword evidence="6" id="KW-0282">Flagellum</keyword>
<keyword evidence="12" id="KW-0966">Cell projection</keyword>
<keyword evidence="5" id="KW-0963">Cytoplasm</keyword>
<dbReference type="Proteomes" id="UP000694620">
    <property type="component" value="Chromosome 3"/>
</dbReference>